<dbReference type="EMBL" id="GBXM01080905">
    <property type="protein sequence ID" value="JAH27672.1"/>
    <property type="molecule type" value="Transcribed_RNA"/>
</dbReference>
<protein>
    <submittedName>
        <fullName evidence="1">Uncharacterized protein</fullName>
    </submittedName>
</protein>
<name>A0A0E9RFS8_ANGAN</name>
<proteinExistence type="predicted"/>
<sequence>MYKATCKNEYNRTPEIHQQCKLFASDIFVPLKLT</sequence>
<reference evidence="1" key="1">
    <citation type="submission" date="2014-11" db="EMBL/GenBank/DDBJ databases">
        <authorList>
            <person name="Amaro Gonzalez C."/>
        </authorList>
    </citation>
    <scope>NUCLEOTIDE SEQUENCE</scope>
</reference>
<evidence type="ECO:0000313" key="1">
    <source>
        <dbReference type="EMBL" id="JAH27672.1"/>
    </source>
</evidence>
<dbReference type="AlphaFoldDB" id="A0A0E9RFS8"/>
<reference evidence="1" key="2">
    <citation type="journal article" date="2015" name="Fish Shellfish Immunol.">
        <title>Early steps in the European eel (Anguilla anguilla)-Vibrio vulnificus interaction in the gills: Role of the RtxA13 toxin.</title>
        <authorList>
            <person name="Callol A."/>
            <person name="Pajuelo D."/>
            <person name="Ebbesson L."/>
            <person name="Teles M."/>
            <person name="MacKenzie S."/>
            <person name="Amaro C."/>
        </authorList>
    </citation>
    <scope>NUCLEOTIDE SEQUENCE</scope>
</reference>
<organism evidence="1">
    <name type="scientific">Anguilla anguilla</name>
    <name type="common">European freshwater eel</name>
    <name type="synonym">Muraena anguilla</name>
    <dbReference type="NCBI Taxonomy" id="7936"/>
    <lineage>
        <taxon>Eukaryota</taxon>
        <taxon>Metazoa</taxon>
        <taxon>Chordata</taxon>
        <taxon>Craniata</taxon>
        <taxon>Vertebrata</taxon>
        <taxon>Euteleostomi</taxon>
        <taxon>Actinopterygii</taxon>
        <taxon>Neopterygii</taxon>
        <taxon>Teleostei</taxon>
        <taxon>Anguilliformes</taxon>
        <taxon>Anguillidae</taxon>
        <taxon>Anguilla</taxon>
    </lineage>
</organism>
<accession>A0A0E9RFS8</accession>